<feature type="region of interest" description="Disordered" evidence="1">
    <location>
        <begin position="524"/>
        <end position="570"/>
    </location>
</feature>
<feature type="chain" id="PRO_5041916805" evidence="3">
    <location>
        <begin position="21"/>
        <end position="862"/>
    </location>
</feature>
<keyword evidence="5" id="KW-1185">Reference proteome</keyword>
<feature type="region of interest" description="Disordered" evidence="1">
    <location>
        <begin position="836"/>
        <end position="862"/>
    </location>
</feature>
<protein>
    <submittedName>
        <fullName evidence="4">Uncharacterized protein</fullName>
    </submittedName>
</protein>
<sequence>MMALKYVLLLGCASVKELIALPLYPRASTKGGSTLRFPYYKVQFSSSTSPLPSHSVLFATRADKADGLFPSDDSDYYEYSSLSDGAGATEDKQRQNKDVPPEMSSSTFQSIGSLHSISDPIDIIADWISDRFVEQSLQQQQRPESGIGNAEIKSSNDEGEASKYILESYSPGSTLDVIAQASNTYTPLSYQVRTIVRVILPSILFGAVATSVYPSMAQWLVQLPSSTYENSNILYNDQVLTVLSNDLSQYVQNILTTCALLFGILVGQTYYFMYQQQENIFYALFDEVTEAKSLLEQISLMTYGRPGLYPSLLSRMNDYVQDDLKMLSVKDPTLLTSRLPRDDPLESILYATSVGLPGVGAYNVDGVLEVMVGGLEKELEERLDGRFWSIGVSPSPPVRDITDRSNGTLIKIDADNFDGVKKEIAKISEVKEQSNFWVEADGSVAADKGSKTTPRRKRMDRTNTRSTGTVHFRLIIVSAISFFLGLQFSHLTALFQTDFSEGGLIDSDATEYMTWAPDEIEYVERESNQENHTPSKPGRRNRKPPPRYHDSNYTKESFEPLPWSLPKPSSTRYQTSEEFMTDYIALKRKLNIQLPWEQDKYRDDKVTLPRPIIGLNFPKSATLTMSEYFKCAGITSHHTATQDGRIGICMMENQLKDKPPMEGCDTELTKKGVIKPIEVIFDIGLQGPPCYYASVHDGGLENIAKHYPEGTIMLVTRNATKWAKSIIGWNGKIMKLWADESCHFDGSLEGEGMEYWASQFVSARGDISRKKVHYWIDFYEAHTQKIREFALKHLSLTYVEVELENDKMAEQLELYTGVKQSCVQVCHPGPHWIRKHDTTSKCHPPGEEPPEIDPDVENDDGT</sequence>
<keyword evidence="2" id="KW-0472">Membrane</keyword>
<organism evidence="4 5">
    <name type="scientific">Skeletonema marinoi</name>
    <dbReference type="NCBI Taxonomy" id="267567"/>
    <lineage>
        <taxon>Eukaryota</taxon>
        <taxon>Sar</taxon>
        <taxon>Stramenopiles</taxon>
        <taxon>Ochrophyta</taxon>
        <taxon>Bacillariophyta</taxon>
        <taxon>Coscinodiscophyceae</taxon>
        <taxon>Thalassiosirophycidae</taxon>
        <taxon>Thalassiosirales</taxon>
        <taxon>Skeletonemataceae</taxon>
        <taxon>Skeletonema</taxon>
        <taxon>Skeletonema marinoi-dohrnii complex</taxon>
    </lineage>
</organism>
<accession>A0AAD8YN87</accession>
<dbReference type="Pfam" id="PF17784">
    <property type="entry name" value="Sulfotransfer_4"/>
    <property type="match status" value="1"/>
</dbReference>
<feature type="compositionally biased region" description="Basic and acidic residues" evidence="1">
    <location>
        <begin position="89"/>
        <end position="100"/>
    </location>
</feature>
<dbReference type="PANTHER" id="PTHR36978:SF4">
    <property type="entry name" value="P-LOOP CONTAINING NUCLEOSIDE TRIPHOSPHATE HYDROLASE PROTEIN"/>
    <property type="match status" value="1"/>
</dbReference>
<keyword evidence="3" id="KW-0732">Signal</keyword>
<dbReference type="InterPro" id="IPR027417">
    <property type="entry name" value="P-loop_NTPase"/>
</dbReference>
<reference evidence="4" key="1">
    <citation type="submission" date="2023-06" db="EMBL/GenBank/DDBJ databases">
        <title>Survivors Of The Sea: Transcriptome response of Skeletonema marinoi to long-term dormancy.</title>
        <authorList>
            <person name="Pinder M.I.M."/>
            <person name="Kourtchenko O."/>
            <person name="Robertson E.K."/>
            <person name="Larsson T."/>
            <person name="Maumus F."/>
            <person name="Osuna-Cruz C.M."/>
            <person name="Vancaester E."/>
            <person name="Stenow R."/>
            <person name="Vandepoele K."/>
            <person name="Ploug H."/>
            <person name="Bruchert V."/>
            <person name="Godhe A."/>
            <person name="Topel M."/>
        </authorList>
    </citation>
    <scope>NUCLEOTIDE SEQUENCE</scope>
    <source>
        <strain evidence="4">R05AC</strain>
    </source>
</reference>
<dbReference type="EMBL" id="JATAAI010000001">
    <property type="protein sequence ID" value="KAK1748385.1"/>
    <property type="molecule type" value="Genomic_DNA"/>
</dbReference>
<keyword evidence="2" id="KW-0812">Transmembrane</keyword>
<comment type="caution">
    <text evidence="4">The sequence shown here is derived from an EMBL/GenBank/DDBJ whole genome shotgun (WGS) entry which is preliminary data.</text>
</comment>
<keyword evidence="2" id="KW-1133">Transmembrane helix</keyword>
<feature type="transmembrane region" description="Helical" evidence="2">
    <location>
        <begin position="470"/>
        <end position="488"/>
    </location>
</feature>
<feature type="compositionally biased region" description="Basic and acidic residues" evidence="1">
    <location>
        <begin position="547"/>
        <end position="558"/>
    </location>
</feature>
<feature type="region of interest" description="Disordered" evidence="1">
    <location>
        <begin position="80"/>
        <end position="108"/>
    </location>
</feature>
<feature type="transmembrane region" description="Helical" evidence="2">
    <location>
        <begin position="254"/>
        <end position="273"/>
    </location>
</feature>
<feature type="compositionally biased region" description="Acidic residues" evidence="1">
    <location>
        <begin position="848"/>
        <end position="862"/>
    </location>
</feature>
<evidence type="ECO:0000313" key="5">
    <source>
        <dbReference type="Proteomes" id="UP001224775"/>
    </source>
</evidence>
<feature type="compositionally biased region" description="Basic and acidic residues" evidence="1">
    <location>
        <begin position="836"/>
        <end position="846"/>
    </location>
</feature>
<proteinExistence type="predicted"/>
<feature type="compositionally biased region" description="Basic residues" evidence="1">
    <location>
        <begin position="537"/>
        <end position="546"/>
    </location>
</feature>
<evidence type="ECO:0000256" key="2">
    <source>
        <dbReference type="SAM" id="Phobius"/>
    </source>
</evidence>
<evidence type="ECO:0000256" key="3">
    <source>
        <dbReference type="SAM" id="SignalP"/>
    </source>
</evidence>
<dbReference type="AlphaFoldDB" id="A0AAD8YN87"/>
<evidence type="ECO:0000256" key="1">
    <source>
        <dbReference type="SAM" id="MobiDB-lite"/>
    </source>
</evidence>
<dbReference type="Proteomes" id="UP001224775">
    <property type="component" value="Unassembled WGS sequence"/>
</dbReference>
<feature type="signal peptide" evidence="3">
    <location>
        <begin position="1"/>
        <end position="20"/>
    </location>
</feature>
<gene>
    <name evidence="4" type="ORF">QTG54_000324</name>
</gene>
<name>A0AAD8YN87_9STRA</name>
<dbReference type="Gene3D" id="3.40.50.300">
    <property type="entry name" value="P-loop containing nucleotide triphosphate hydrolases"/>
    <property type="match status" value="1"/>
</dbReference>
<dbReference type="InterPro" id="IPR040632">
    <property type="entry name" value="Sulfotransfer_4"/>
</dbReference>
<dbReference type="PANTHER" id="PTHR36978">
    <property type="entry name" value="P-LOOP CONTAINING NUCLEOTIDE TRIPHOSPHATE HYDROLASE"/>
    <property type="match status" value="1"/>
</dbReference>
<evidence type="ECO:0000313" key="4">
    <source>
        <dbReference type="EMBL" id="KAK1748385.1"/>
    </source>
</evidence>